<keyword evidence="1" id="KW-1133">Transmembrane helix</keyword>
<feature type="transmembrane region" description="Helical" evidence="1">
    <location>
        <begin position="29"/>
        <end position="47"/>
    </location>
</feature>
<keyword evidence="4" id="KW-1185">Reference proteome</keyword>
<gene>
    <name evidence="3" type="ORF">BTN49_0606</name>
</gene>
<evidence type="ECO:0000313" key="4">
    <source>
        <dbReference type="Proteomes" id="UP000219020"/>
    </source>
</evidence>
<organism evidence="3 4">
    <name type="scientific">Candidatus Enterovibrio escicola</name>
    <dbReference type="NCBI Taxonomy" id="1927127"/>
    <lineage>
        <taxon>Bacteria</taxon>
        <taxon>Pseudomonadati</taxon>
        <taxon>Pseudomonadota</taxon>
        <taxon>Gammaproteobacteria</taxon>
        <taxon>Vibrionales</taxon>
        <taxon>Vibrionaceae</taxon>
        <taxon>Enterovibrio</taxon>
    </lineage>
</organism>
<reference evidence="4" key="1">
    <citation type="submission" date="2017-04" db="EMBL/GenBank/DDBJ databases">
        <title>Genome evolution of the luminous symbionts of deep sea anglerfish.</title>
        <authorList>
            <person name="Hendry T.A."/>
        </authorList>
    </citation>
    <scope>NUCLEOTIDE SEQUENCE [LARGE SCALE GENOMIC DNA]</scope>
</reference>
<sequence>MLRNRFIIETVFDQLKNISQIKNSRHRSCISFMGNLMAWFIAYSFQLKKPSIKMIQLDKQALMQT</sequence>
<feature type="domain" description="Transposase DDE" evidence="2">
    <location>
        <begin position="1"/>
        <end position="28"/>
    </location>
</feature>
<dbReference type="RefSeq" id="WP_190319186.1">
    <property type="nucleotide sequence ID" value="NZ_RPGC01000001.1"/>
</dbReference>
<dbReference type="EMBL" id="NBYY01000009">
    <property type="protein sequence ID" value="PCS23637.1"/>
    <property type="molecule type" value="Genomic_DNA"/>
</dbReference>
<dbReference type="Pfam" id="PF13612">
    <property type="entry name" value="DDE_Tnp_1_3"/>
    <property type="match status" value="1"/>
</dbReference>
<dbReference type="AlphaFoldDB" id="A0A2A5T645"/>
<dbReference type="Proteomes" id="UP000219020">
    <property type="component" value="Unassembled WGS sequence"/>
</dbReference>
<protein>
    <recommendedName>
        <fullName evidence="2">Transposase DDE domain-containing protein</fullName>
    </recommendedName>
</protein>
<keyword evidence="1" id="KW-0472">Membrane</keyword>
<dbReference type="InterPro" id="IPR025668">
    <property type="entry name" value="Tnp_DDE_dom"/>
</dbReference>
<evidence type="ECO:0000313" key="3">
    <source>
        <dbReference type="EMBL" id="PCS23637.1"/>
    </source>
</evidence>
<keyword evidence="1" id="KW-0812">Transmembrane</keyword>
<name>A0A2A5T645_9GAMM</name>
<evidence type="ECO:0000259" key="2">
    <source>
        <dbReference type="Pfam" id="PF13612"/>
    </source>
</evidence>
<evidence type="ECO:0000256" key="1">
    <source>
        <dbReference type="SAM" id="Phobius"/>
    </source>
</evidence>
<proteinExistence type="predicted"/>
<accession>A0A2A5T645</accession>
<comment type="caution">
    <text evidence="3">The sequence shown here is derived from an EMBL/GenBank/DDBJ whole genome shotgun (WGS) entry which is preliminary data.</text>
</comment>